<organism evidence="5 6">
    <name type="scientific">Frieseomelitta varia</name>
    <dbReference type="NCBI Taxonomy" id="561572"/>
    <lineage>
        <taxon>Eukaryota</taxon>
        <taxon>Metazoa</taxon>
        <taxon>Ecdysozoa</taxon>
        <taxon>Arthropoda</taxon>
        <taxon>Hexapoda</taxon>
        <taxon>Insecta</taxon>
        <taxon>Pterygota</taxon>
        <taxon>Neoptera</taxon>
        <taxon>Endopterygota</taxon>
        <taxon>Hymenoptera</taxon>
        <taxon>Apocrita</taxon>
        <taxon>Aculeata</taxon>
        <taxon>Apoidea</taxon>
        <taxon>Anthophila</taxon>
        <taxon>Apidae</taxon>
        <taxon>Frieseomelitta</taxon>
    </lineage>
</organism>
<evidence type="ECO:0000256" key="1">
    <source>
        <dbReference type="ARBA" id="ARBA00004496"/>
    </source>
</evidence>
<dbReference type="Proteomes" id="UP000655588">
    <property type="component" value="Unassembled WGS sequence"/>
</dbReference>
<dbReference type="AlphaFoldDB" id="A0A833RSB5"/>
<dbReference type="EMBL" id="WNWW01000778">
    <property type="protein sequence ID" value="KAF3422100.1"/>
    <property type="molecule type" value="Genomic_DNA"/>
</dbReference>
<evidence type="ECO:0000259" key="4">
    <source>
        <dbReference type="PROSITE" id="PS50106"/>
    </source>
</evidence>
<feature type="compositionally biased region" description="Low complexity" evidence="3">
    <location>
        <begin position="265"/>
        <end position="279"/>
    </location>
</feature>
<feature type="region of interest" description="Disordered" evidence="3">
    <location>
        <begin position="1"/>
        <end position="21"/>
    </location>
</feature>
<dbReference type="CDD" id="cd06713">
    <property type="entry name" value="PDZ_tamalin_CYTIP-like"/>
    <property type="match status" value="1"/>
</dbReference>
<feature type="compositionally biased region" description="Polar residues" evidence="3">
    <location>
        <begin position="332"/>
        <end position="359"/>
    </location>
</feature>
<dbReference type="InterPro" id="IPR036034">
    <property type="entry name" value="PDZ_sf"/>
</dbReference>
<keyword evidence="2" id="KW-0963">Cytoplasm</keyword>
<keyword evidence="6" id="KW-1185">Reference proteome</keyword>
<evidence type="ECO:0000256" key="2">
    <source>
        <dbReference type="ARBA" id="ARBA00022490"/>
    </source>
</evidence>
<accession>A0A833RSB5</accession>
<dbReference type="InterPro" id="IPR001478">
    <property type="entry name" value="PDZ"/>
</dbReference>
<feature type="region of interest" description="Disordered" evidence="3">
    <location>
        <begin position="483"/>
        <end position="523"/>
    </location>
</feature>
<feature type="compositionally biased region" description="Polar residues" evidence="3">
    <location>
        <begin position="1"/>
        <end position="11"/>
    </location>
</feature>
<protein>
    <recommendedName>
        <fullName evidence="4">PDZ domain-containing protein</fullName>
    </recommendedName>
</protein>
<evidence type="ECO:0000313" key="5">
    <source>
        <dbReference type="EMBL" id="KAF3422100.1"/>
    </source>
</evidence>
<dbReference type="Gene3D" id="2.30.42.10">
    <property type="match status" value="1"/>
</dbReference>
<dbReference type="SUPFAM" id="SSF50156">
    <property type="entry name" value="PDZ domain-like"/>
    <property type="match status" value="1"/>
</dbReference>
<name>A0A833RSB5_9HYME</name>
<reference evidence="5" key="1">
    <citation type="submission" date="2019-11" db="EMBL/GenBank/DDBJ databases">
        <title>The nuclear and mitochondrial genomes of Frieseomelitta varia - a highly eusocial stingless bee (Meliponini) with a permanently sterile worker caste.</title>
        <authorList>
            <person name="Freitas F.C.P."/>
            <person name="Lourenco A.P."/>
            <person name="Nunes F.M.F."/>
            <person name="Paschoal A.R."/>
            <person name="Abreu F.C.P."/>
            <person name="Barbin F.O."/>
            <person name="Bataglia L."/>
            <person name="Cardoso-Junior C.A.M."/>
            <person name="Cervoni M.S."/>
            <person name="Silva S.R."/>
            <person name="Dalarmi F."/>
            <person name="Del Lama M.A."/>
            <person name="Depintor T.S."/>
            <person name="Ferreira K.M."/>
            <person name="Goria P.S."/>
            <person name="Jaskot M.C."/>
            <person name="Lago D.C."/>
            <person name="Luna-Lucena D."/>
            <person name="Moda L.M."/>
            <person name="Nascimento L."/>
            <person name="Pedrino M."/>
            <person name="Rabico F.O."/>
            <person name="Sanches F.C."/>
            <person name="Santos D.E."/>
            <person name="Santos C.G."/>
            <person name="Vieira J."/>
            <person name="Lopes T.F."/>
            <person name="Barchuk A.R."/>
            <person name="Hartfelder K."/>
            <person name="Simoes Z.L.P."/>
            <person name="Bitondi M.M.G."/>
            <person name="Pinheiro D.G."/>
        </authorList>
    </citation>
    <scope>NUCLEOTIDE SEQUENCE</scope>
    <source>
        <strain evidence="5">USP_RPSP 00005682</strain>
        <tissue evidence="5">Whole individual</tissue>
    </source>
</reference>
<dbReference type="PROSITE" id="PS50106">
    <property type="entry name" value="PDZ"/>
    <property type="match status" value="1"/>
</dbReference>
<feature type="region of interest" description="Disordered" evidence="3">
    <location>
        <begin position="253"/>
        <end position="281"/>
    </location>
</feature>
<dbReference type="InterPro" id="IPR052122">
    <property type="entry name" value="Intracell_Traff_Signaling_Reg"/>
</dbReference>
<sequence>MNNSPQNTEVAGQQHRAGVENSDEEEWSGVVECVMLLHRLVYRKNDFYLLKQPSSSSFLLPISSCFSWSRKFCGLHNAVLERSKSDRVTRADEDRRRRTIIVEKKNGTYGFTLQVTYPFVYLYFIRATSREIAQSYGIHYKREQEIEMVTYVDYVEYDGPAFKAGMREGDVILSINGHEMDRADHKTLVNFIKNCDTRMRMVVSFEDCVRKVELHMRYIELQRALQSRLGELERLCERERSILMGRWKTHSLPARKRTPNSMITSNPNQPSPSSSFNSSTIQCCRPATSTEHLLLYNVFPDGRPCLVPRNTACLVTVGPPRSRSDHHHFLSKMSSESGVTVSSRHSYHQANGMNSTPAKSKSHKSCQQQQQQQSNASGDSLPLHPPPQNSLCVACISSASRRREQSDSGSLDAYDLATESVASCSTSLSTDTLYWDPSVHQRPPPCLQYAKPKSWDNLTTKAFGGYGFGYGYLDTATIKTHSAERPGKSAHGRAKTPTGTVQRRTSSGTTYSGNSNRHFQPTKSTESLLIPPQYQGELDASLSCECLDGPAPRCMPVIQVEKHNRQEEGGYIINTHAQVRHRRSSHSDGKLRALNNSEVTRLVLFRCCNYSTIPYNLGAS</sequence>
<dbReference type="Pfam" id="PF00595">
    <property type="entry name" value="PDZ"/>
    <property type="match status" value="1"/>
</dbReference>
<dbReference type="SMART" id="SM00228">
    <property type="entry name" value="PDZ"/>
    <property type="match status" value="1"/>
</dbReference>
<feature type="compositionally biased region" description="Low complexity" evidence="3">
    <location>
        <begin position="503"/>
        <end position="517"/>
    </location>
</feature>
<dbReference type="GO" id="GO:0005737">
    <property type="term" value="C:cytoplasm"/>
    <property type="evidence" value="ECO:0007669"/>
    <property type="project" value="UniProtKB-SubCell"/>
</dbReference>
<evidence type="ECO:0000313" key="6">
    <source>
        <dbReference type="Proteomes" id="UP000655588"/>
    </source>
</evidence>
<evidence type="ECO:0000256" key="3">
    <source>
        <dbReference type="SAM" id="MobiDB-lite"/>
    </source>
</evidence>
<dbReference type="PANTHER" id="PTHR15963">
    <property type="entry name" value="GENERAL RECEPTOR FOR PHOSPHOINOSITIDES 1-ASSOCIATED SCAFFOLD PROTEIN-RELATED"/>
    <property type="match status" value="1"/>
</dbReference>
<proteinExistence type="predicted"/>
<comment type="caution">
    <text evidence="5">The sequence shown here is derived from an EMBL/GenBank/DDBJ whole genome shotgun (WGS) entry which is preliminary data.</text>
</comment>
<gene>
    <name evidence="5" type="ORF">E2986_12992</name>
</gene>
<feature type="domain" description="PDZ" evidence="4">
    <location>
        <begin position="121"/>
        <end position="207"/>
    </location>
</feature>
<dbReference type="PANTHER" id="PTHR15963:SF5">
    <property type="entry name" value="SHORT SPINDLE 6, ISOFORM A"/>
    <property type="match status" value="1"/>
</dbReference>
<feature type="region of interest" description="Disordered" evidence="3">
    <location>
        <begin position="320"/>
        <end position="383"/>
    </location>
</feature>
<comment type="subcellular location">
    <subcellularLocation>
        <location evidence="1">Cytoplasm</location>
    </subcellularLocation>
</comment>